<evidence type="ECO:0000259" key="1">
    <source>
        <dbReference type="Pfam" id="PF04151"/>
    </source>
</evidence>
<gene>
    <name evidence="2" type="ORF">B7O87_01925</name>
</gene>
<dbReference type="InterPro" id="IPR007280">
    <property type="entry name" value="Peptidase_C_arc/bac"/>
</dbReference>
<protein>
    <submittedName>
        <fullName evidence="2">Peptidase</fullName>
    </submittedName>
</protein>
<evidence type="ECO:0000313" key="3">
    <source>
        <dbReference type="Proteomes" id="UP000192997"/>
    </source>
</evidence>
<sequence>MNSYCTPFLNKVLILPITLLSTIIYSHQAIAQTRNRDSKDNIYNPILLKLEGEITDKLTIKDIPTGQGGFARDYQINLNKGDNLVIDASSENFDTIITLLGPNGSTVGENDDGPDGTSNSLLFVRITETGKYIIRVRSFGETGVGSYKLKVTKLLPAK</sequence>
<comment type="caution">
    <text evidence="2">The sequence shown here is derived from an EMBL/GenBank/DDBJ whole genome shotgun (WGS) entry which is preliminary data.</text>
</comment>
<organism evidence="2 3">
    <name type="scientific">Cylindrospermopsis raciborskii CENA303</name>
    <dbReference type="NCBI Taxonomy" id="1170769"/>
    <lineage>
        <taxon>Bacteria</taxon>
        <taxon>Bacillati</taxon>
        <taxon>Cyanobacteriota</taxon>
        <taxon>Cyanophyceae</taxon>
        <taxon>Nostocales</taxon>
        <taxon>Aphanizomenonaceae</taxon>
        <taxon>Cylindrospermopsis</taxon>
    </lineage>
</organism>
<dbReference type="Gene3D" id="2.60.120.380">
    <property type="match status" value="1"/>
</dbReference>
<accession>A0A1X4GJ60</accession>
<name>A0A1X4GJ60_9CYAN</name>
<dbReference type="Proteomes" id="UP000192997">
    <property type="component" value="Unassembled WGS sequence"/>
</dbReference>
<feature type="domain" description="Peptidase C-terminal archaeal/bacterial" evidence="1">
    <location>
        <begin position="73"/>
        <end position="138"/>
    </location>
</feature>
<reference evidence="3" key="1">
    <citation type="submission" date="2017-04" db="EMBL/GenBank/DDBJ databases">
        <authorList>
            <person name="Abreu V.A."/>
            <person name="Popin R.V."/>
            <person name="Rigonato J."/>
            <person name="Andreote A.P."/>
            <person name="Schaker P.C."/>
            <person name="Hoff-Risseti C."/>
            <person name="Alvarenga D.O."/>
            <person name="Varani A.M."/>
            <person name="Fiore M.F."/>
        </authorList>
    </citation>
    <scope>NUCLEOTIDE SEQUENCE [LARGE SCALE GENOMIC DNA]</scope>
    <source>
        <strain evidence="3">CENA303</strain>
    </source>
</reference>
<dbReference type="RefSeq" id="WP_085726946.1">
    <property type="nucleotide sequence ID" value="NZ_NBYN01000006.1"/>
</dbReference>
<proteinExistence type="predicted"/>
<dbReference type="EMBL" id="NBYN01000006">
    <property type="protein sequence ID" value="OSO97037.1"/>
    <property type="molecule type" value="Genomic_DNA"/>
</dbReference>
<dbReference type="Pfam" id="PF04151">
    <property type="entry name" value="PPC"/>
    <property type="match status" value="1"/>
</dbReference>
<dbReference type="AlphaFoldDB" id="A0A1X4GJ60"/>
<evidence type="ECO:0000313" key="2">
    <source>
        <dbReference type="EMBL" id="OSO97037.1"/>
    </source>
</evidence>